<keyword evidence="2" id="KW-0175">Coiled coil</keyword>
<dbReference type="InterPro" id="IPR027417">
    <property type="entry name" value="P-loop_NTPase"/>
</dbReference>
<name>A0A6A6N231_HEVBR</name>
<keyword evidence="1" id="KW-0611">Plant defense</keyword>
<evidence type="ECO:0000313" key="4">
    <source>
        <dbReference type="EMBL" id="KAF2318708.1"/>
    </source>
</evidence>
<reference evidence="4 5" key="1">
    <citation type="journal article" date="2020" name="Mol. Plant">
        <title>The Chromosome-Based Rubber Tree Genome Provides New Insights into Spurge Genome Evolution and Rubber Biosynthesis.</title>
        <authorList>
            <person name="Liu J."/>
            <person name="Shi C."/>
            <person name="Shi C.C."/>
            <person name="Li W."/>
            <person name="Zhang Q.J."/>
            <person name="Zhang Y."/>
            <person name="Li K."/>
            <person name="Lu H.F."/>
            <person name="Shi C."/>
            <person name="Zhu S.T."/>
            <person name="Xiao Z.Y."/>
            <person name="Nan H."/>
            <person name="Yue Y."/>
            <person name="Zhu X.G."/>
            <person name="Wu Y."/>
            <person name="Hong X.N."/>
            <person name="Fan G.Y."/>
            <person name="Tong Y."/>
            <person name="Zhang D."/>
            <person name="Mao C.L."/>
            <person name="Liu Y.L."/>
            <person name="Hao S.J."/>
            <person name="Liu W.Q."/>
            <person name="Lv M.Q."/>
            <person name="Zhang H.B."/>
            <person name="Liu Y."/>
            <person name="Hu-Tang G.R."/>
            <person name="Wang J.P."/>
            <person name="Wang J.H."/>
            <person name="Sun Y.H."/>
            <person name="Ni S.B."/>
            <person name="Chen W.B."/>
            <person name="Zhang X.C."/>
            <person name="Jiao Y.N."/>
            <person name="Eichler E.E."/>
            <person name="Li G.H."/>
            <person name="Liu X."/>
            <person name="Gao L.Z."/>
        </authorList>
    </citation>
    <scope>NUCLEOTIDE SEQUENCE [LARGE SCALE GENOMIC DNA]</scope>
    <source>
        <strain evidence="5">cv. GT1</strain>
        <tissue evidence="4">Leaf</tissue>
    </source>
</reference>
<dbReference type="Proteomes" id="UP000467840">
    <property type="component" value="Chromosome 10"/>
</dbReference>
<organism evidence="4 5">
    <name type="scientific">Hevea brasiliensis</name>
    <name type="common">Para rubber tree</name>
    <name type="synonym">Siphonia brasiliensis</name>
    <dbReference type="NCBI Taxonomy" id="3981"/>
    <lineage>
        <taxon>Eukaryota</taxon>
        <taxon>Viridiplantae</taxon>
        <taxon>Streptophyta</taxon>
        <taxon>Embryophyta</taxon>
        <taxon>Tracheophyta</taxon>
        <taxon>Spermatophyta</taxon>
        <taxon>Magnoliopsida</taxon>
        <taxon>eudicotyledons</taxon>
        <taxon>Gunneridae</taxon>
        <taxon>Pentapetalae</taxon>
        <taxon>rosids</taxon>
        <taxon>fabids</taxon>
        <taxon>Malpighiales</taxon>
        <taxon>Euphorbiaceae</taxon>
        <taxon>Crotonoideae</taxon>
        <taxon>Micrandreae</taxon>
        <taxon>Hevea</taxon>
    </lineage>
</organism>
<dbReference type="EMBL" id="JAAGAX010000003">
    <property type="protein sequence ID" value="KAF2318708.1"/>
    <property type="molecule type" value="Genomic_DNA"/>
</dbReference>
<evidence type="ECO:0000259" key="3">
    <source>
        <dbReference type="Pfam" id="PF00931"/>
    </source>
</evidence>
<evidence type="ECO:0000256" key="1">
    <source>
        <dbReference type="ARBA" id="ARBA00022821"/>
    </source>
</evidence>
<evidence type="ECO:0000313" key="5">
    <source>
        <dbReference type="Proteomes" id="UP000467840"/>
    </source>
</evidence>
<dbReference type="Pfam" id="PF00931">
    <property type="entry name" value="NB-ARC"/>
    <property type="match status" value="1"/>
</dbReference>
<keyword evidence="5" id="KW-1185">Reference proteome</keyword>
<dbReference type="Gene3D" id="3.40.50.300">
    <property type="entry name" value="P-loop containing nucleotide triphosphate hydrolases"/>
    <property type="match status" value="1"/>
</dbReference>
<feature type="coiled-coil region" evidence="2">
    <location>
        <begin position="30"/>
        <end position="64"/>
    </location>
</feature>
<protein>
    <recommendedName>
        <fullName evidence="3">NB-ARC domain-containing protein</fullName>
    </recommendedName>
</protein>
<dbReference type="AlphaFoldDB" id="A0A6A6N231"/>
<dbReference type="PRINTS" id="PR00364">
    <property type="entry name" value="DISEASERSIST"/>
</dbReference>
<dbReference type="SUPFAM" id="SSF52540">
    <property type="entry name" value="P-loop containing nucleoside triphosphate hydrolases"/>
    <property type="match status" value="1"/>
</dbReference>
<dbReference type="PANTHER" id="PTHR33463">
    <property type="entry name" value="NB-ARC DOMAIN-CONTAINING PROTEIN-RELATED"/>
    <property type="match status" value="1"/>
</dbReference>
<dbReference type="PANTHER" id="PTHR33463:SF181">
    <property type="entry name" value="AAA+ ATPASE DOMAIN-CONTAINING PROTEIN"/>
    <property type="match status" value="1"/>
</dbReference>
<feature type="domain" description="NB-ARC" evidence="3">
    <location>
        <begin position="164"/>
        <end position="277"/>
    </location>
</feature>
<evidence type="ECO:0000256" key="2">
    <source>
        <dbReference type="SAM" id="Coils"/>
    </source>
</evidence>
<gene>
    <name evidence="4" type="ORF">GH714_010229</name>
</gene>
<accession>A0A6A6N231</accession>
<proteinExistence type="predicted"/>
<sequence length="288" mass="32578">METFSIKAYSSVIGWGNKEPCKGYFHAPIVSIFIGKVEELKNQVNNLTNQRNSLKHSVDTATRQGDEINDDVQNWLSSVDKAIEEAEVLVNGEEQVKERCFLGLIPNLKKRYQLSKKAEKKAQTVDTLRKEGRFDRISYRPLLQPIMAPSVYNNEVLHSRIFILEKVMDALMNPGVNTIGVYGMGGVGKTTLAKEVHRKAIEDKLFNVVVMVAVSDTPDVRKIQGRIADAVQLTLKEESEDGRADRLHQRLLRRGETILVILDDIWEPLELKKVGIPSGMITKDVKYF</sequence>
<dbReference type="InterPro" id="IPR050905">
    <property type="entry name" value="Plant_NBS-LRR"/>
</dbReference>
<dbReference type="GO" id="GO:0043531">
    <property type="term" value="F:ADP binding"/>
    <property type="evidence" value="ECO:0007669"/>
    <property type="project" value="InterPro"/>
</dbReference>
<comment type="caution">
    <text evidence="4">The sequence shown here is derived from an EMBL/GenBank/DDBJ whole genome shotgun (WGS) entry which is preliminary data.</text>
</comment>
<dbReference type="InterPro" id="IPR002182">
    <property type="entry name" value="NB-ARC"/>
</dbReference>